<reference evidence="6" key="3">
    <citation type="submission" date="2022-01" db="EMBL/GenBank/DDBJ databases">
        <authorList>
            <person name="Rubenstein D.R."/>
        </authorList>
    </citation>
    <scope>NUCLEOTIDE SEQUENCE</scope>
    <source>
        <strain evidence="6">SS15</strain>
        <tissue evidence="6">Liver</tissue>
    </source>
</reference>
<dbReference type="GO" id="GO:0004190">
    <property type="term" value="F:aspartic-type endopeptidase activity"/>
    <property type="evidence" value="ECO:0007669"/>
    <property type="project" value="UniProtKB-KW"/>
</dbReference>
<dbReference type="InterPro" id="IPR021109">
    <property type="entry name" value="Peptidase_aspartic_dom_sf"/>
</dbReference>
<evidence type="ECO:0000256" key="1">
    <source>
        <dbReference type="ARBA" id="ARBA00022670"/>
    </source>
</evidence>
<dbReference type="EMBL" id="JADDUC020000001">
    <property type="protein sequence ID" value="KAI1243572.1"/>
    <property type="molecule type" value="Genomic_DNA"/>
</dbReference>
<dbReference type="PROSITE" id="PS50175">
    <property type="entry name" value="ASP_PROT_RETROV"/>
    <property type="match status" value="1"/>
</dbReference>
<dbReference type="Pfam" id="PF00692">
    <property type="entry name" value="dUTPase"/>
    <property type="match status" value="1"/>
</dbReference>
<feature type="domain" description="Peptidase A2" evidence="4">
    <location>
        <begin position="150"/>
        <end position="182"/>
    </location>
</feature>
<dbReference type="Pfam" id="PF00077">
    <property type="entry name" value="RVP"/>
    <property type="match status" value="1"/>
</dbReference>
<dbReference type="InterPro" id="IPR001995">
    <property type="entry name" value="Peptidase_A2_cat"/>
</dbReference>
<feature type="non-terminal residue" evidence="5">
    <location>
        <position position="182"/>
    </location>
</feature>
<keyword evidence="1 5" id="KW-0645">Protease</keyword>
<dbReference type="Gene3D" id="2.70.40.10">
    <property type="match status" value="1"/>
</dbReference>
<dbReference type="AlphaFoldDB" id="A0A835P1J9"/>
<dbReference type="SUPFAM" id="SSF51283">
    <property type="entry name" value="dUTPase-like"/>
    <property type="match status" value="1"/>
</dbReference>
<dbReference type="SUPFAM" id="SSF50630">
    <property type="entry name" value="Acid proteases"/>
    <property type="match status" value="1"/>
</dbReference>
<sequence length="182" mass="19840">SFTGDTNREPRNVTQQLQAPATKGSLGIDLTAAVNVTMTTTAVHKISTGIAGLAGLIVLPEVIDSDYTGEIMSAAYTLTPPLIIRKGTTIAQLVLYLKVATEKDVFTKATERLNRAFGSTGDALVNLVQQMRQRPMIQRLLQKNSEQQTLRALMNTGADVTIVSRHHWPQSWPLTPVTDSIQ</sequence>
<evidence type="ECO:0000259" key="4">
    <source>
        <dbReference type="PROSITE" id="PS50175"/>
    </source>
</evidence>
<reference evidence="5" key="1">
    <citation type="submission" date="2020-10" db="EMBL/GenBank/DDBJ databases">
        <title>Feather gene expression reveals the developmental basis of iridescence in African starlings.</title>
        <authorList>
            <person name="Rubenstein D.R."/>
        </authorList>
    </citation>
    <scope>NUCLEOTIDE SEQUENCE</scope>
    <source>
        <strain evidence="5">SS15</strain>
        <tissue evidence="5">Liver</tissue>
    </source>
</reference>
<dbReference type="InterPro" id="IPR029054">
    <property type="entry name" value="dUTPase-like"/>
</dbReference>
<protein>
    <submittedName>
        <fullName evidence="5">Bifunctional protease/dUTPase</fullName>
    </submittedName>
</protein>
<dbReference type="InterPro" id="IPR018061">
    <property type="entry name" value="Retropepsins"/>
</dbReference>
<gene>
    <name evidence="6" type="ORF">IHE44_0001203</name>
    <name evidence="5" type="ORF">IHE44_001026</name>
</gene>
<name>A0A835P1J9_9PASS</name>
<dbReference type="Gene3D" id="2.40.70.10">
    <property type="entry name" value="Acid Proteases"/>
    <property type="match status" value="1"/>
</dbReference>
<comment type="caution">
    <text evidence="5">The sequence shown here is derived from an EMBL/GenBank/DDBJ whole genome shotgun (WGS) entry which is preliminary data.</text>
</comment>
<organism evidence="5">
    <name type="scientific">Lamprotornis superbus</name>
    <dbReference type="NCBI Taxonomy" id="245042"/>
    <lineage>
        <taxon>Eukaryota</taxon>
        <taxon>Metazoa</taxon>
        <taxon>Chordata</taxon>
        <taxon>Craniata</taxon>
        <taxon>Vertebrata</taxon>
        <taxon>Euteleostomi</taxon>
        <taxon>Archelosauria</taxon>
        <taxon>Archosauria</taxon>
        <taxon>Dinosauria</taxon>
        <taxon>Saurischia</taxon>
        <taxon>Theropoda</taxon>
        <taxon>Coelurosauria</taxon>
        <taxon>Aves</taxon>
        <taxon>Neognathae</taxon>
        <taxon>Neoaves</taxon>
        <taxon>Telluraves</taxon>
        <taxon>Australaves</taxon>
        <taxon>Passeriformes</taxon>
        <taxon>Sturnidae</taxon>
        <taxon>Lamprotornis</taxon>
    </lineage>
</organism>
<reference evidence="6 7" key="2">
    <citation type="journal article" date="2021" name="J. Hered.">
        <title>Feather Gene Expression Elucidates the Developmental Basis of Plumage Iridescence in African Starlings.</title>
        <authorList>
            <person name="Rubenstein D.R."/>
            <person name="Corvelo A."/>
            <person name="MacManes M.D."/>
            <person name="Maia R."/>
            <person name="Narzisi G."/>
            <person name="Rousaki A."/>
            <person name="Vandenabeele P."/>
            <person name="Shawkey M.D."/>
            <person name="Solomon J."/>
        </authorList>
    </citation>
    <scope>NUCLEOTIDE SEQUENCE [LARGE SCALE GENOMIC DNA]</scope>
    <source>
        <strain evidence="6">SS15</strain>
    </source>
</reference>
<evidence type="ECO:0000256" key="3">
    <source>
        <dbReference type="ARBA" id="ARBA00022801"/>
    </source>
</evidence>
<dbReference type="InterPro" id="IPR036157">
    <property type="entry name" value="dUTPase-like_sf"/>
</dbReference>
<keyword evidence="2" id="KW-0064">Aspartyl protease</keyword>
<evidence type="ECO:0000256" key="2">
    <source>
        <dbReference type="ARBA" id="ARBA00022750"/>
    </source>
</evidence>
<dbReference type="PANTHER" id="PTHR19422:SF123">
    <property type="entry name" value="RT1 CLASS I, LOCUS CE15"/>
    <property type="match status" value="1"/>
</dbReference>
<dbReference type="PANTHER" id="PTHR19422">
    <property type="entry name" value="GAG RETROVIRAL POLYPROTEIN"/>
    <property type="match status" value="1"/>
</dbReference>
<keyword evidence="7" id="KW-1185">Reference proteome</keyword>
<accession>A0A835P1J9</accession>
<evidence type="ECO:0000313" key="6">
    <source>
        <dbReference type="EMBL" id="KAI1243572.1"/>
    </source>
</evidence>
<feature type="non-terminal residue" evidence="5">
    <location>
        <position position="1"/>
    </location>
</feature>
<evidence type="ECO:0000313" key="7">
    <source>
        <dbReference type="Proteomes" id="UP000618051"/>
    </source>
</evidence>
<dbReference type="EMBL" id="JADDUC010000012">
    <property type="protein sequence ID" value="KAG0129429.1"/>
    <property type="molecule type" value="Genomic_DNA"/>
</dbReference>
<dbReference type="GO" id="GO:0006508">
    <property type="term" value="P:proteolysis"/>
    <property type="evidence" value="ECO:0007669"/>
    <property type="project" value="UniProtKB-KW"/>
</dbReference>
<proteinExistence type="predicted"/>
<evidence type="ECO:0000313" key="5">
    <source>
        <dbReference type="EMBL" id="KAG0129429.1"/>
    </source>
</evidence>
<keyword evidence="3" id="KW-0378">Hydrolase</keyword>
<dbReference type="Proteomes" id="UP000618051">
    <property type="component" value="Unassembled WGS sequence"/>
</dbReference>
<dbReference type="OrthoDB" id="9900537at2759"/>
<dbReference type="InterPro" id="IPR051592">
    <property type="entry name" value="HERV-K_Pro_peptidase_A2"/>
</dbReference>